<accession>A0A8T2QBW6</accession>
<dbReference type="AlphaFoldDB" id="A0A8T2QBW6"/>
<feature type="signal peptide" evidence="1">
    <location>
        <begin position="1"/>
        <end position="26"/>
    </location>
</feature>
<evidence type="ECO:0000256" key="1">
    <source>
        <dbReference type="SAM" id="SignalP"/>
    </source>
</evidence>
<feature type="chain" id="PRO_5035886271" description="Secreted protein" evidence="1">
    <location>
        <begin position="27"/>
        <end position="99"/>
    </location>
</feature>
<evidence type="ECO:0000313" key="3">
    <source>
        <dbReference type="Proteomes" id="UP000825935"/>
    </source>
</evidence>
<reference evidence="2" key="1">
    <citation type="submission" date="2021-08" db="EMBL/GenBank/DDBJ databases">
        <title>WGS assembly of Ceratopteris richardii.</title>
        <authorList>
            <person name="Marchant D.B."/>
            <person name="Chen G."/>
            <person name="Jenkins J."/>
            <person name="Shu S."/>
            <person name="Leebens-Mack J."/>
            <person name="Grimwood J."/>
            <person name="Schmutz J."/>
            <person name="Soltis P."/>
            <person name="Soltis D."/>
            <person name="Chen Z.-H."/>
        </authorList>
    </citation>
    <scope>NUCLEOTIDE SEQUENCE</scope>
    <source>
        <strain evidence="2">Whitten #5841</strain>
        <tissue evidence="2">Leaf</tissue>
    </source>
</reference>
<name>A0A8T2QBW6_CERRI</name>
<organism evidence="2 3">
    <name type="scientific">Ceratopteris richardii</name>
    <name type="common">Triangle waterfern</name>
    <dbReference type="NCBI Taxonomy" id="49495"/>
    <lineage>
        <taxon>Eukaryota</taxon>
        <taxon>Viridiplantae</taxon>
        <taxon>Streptophyta</taxon>
        <taxon>Embryophyta</taxon>
        <taxon>Tracheophyta</taxon>
        <taxon>Polypodiopsida</taxon>
        <taxon>Polypodiidae</taxon>
        <taxon>Polypodiales</taxon>
        <taxon>Pteridineae</taxon>
        <taxon>Pteridaceae</taxon>
        <taxon>Parkerioideae</taxon>
        <taxon>Ceratopteris</taxon>
    </lineage>
</organism>
<evidence type="ECO:0000313" key="2">
    <source>
        <dbReference type="EMBL" id="KAH7281319.1"/>
    </source>
</evidence>
<gene>
    <name evidence="2" type="ORF">KP509_36G040800</name>
</gene>
<keyword evidence="3" id="KW-1185">Reference proteome</keyword>
<sequence>MTSFGYVVSLSHQEFVWLLCVCVCVCGSLKEGGRERERDCCCCRLVGRWQPPRSSSRGREENRKILFHSNLHCFRFACINSQRFIIIQNGKAKIKVMLS</sequence>
<evidence type="ECO:0008006" key="4">
    <source>
        <dbReference type="Google" id="ProtNLM"/>
    </source>
</evidence>
<proteinExistence type="predicted"/>
<dbReference type="Proteomes" id="UP000825935">
    <property type="component" value="Chromosome 36"/>
</dbReference>
<dbReference type="EMBL" id="CM035441">
    <property type="protein sequence ID" value="KAH7281319.1"/>
    <property type="molecule type" value="Genomic_DNA"/>
</dbReference>
<comment type="caution">
    <text evidence="2">The sequence shown here is derived from an EMBL/GenBank/DDBJ whole genome shotgun (WGS) entry which is preliminary data.</text>
</comment>
<protein>
    <recommendedName>
        <fullName evidence="4">Secreted protein</fullName>
    </recommendedName>
</protein>
<keyword evidence="1" id="KW-0732">Signal</keyword>